<protein>
    <submittedName>
        <fullName evidence="1">Uncharacterized protein</fullName>
    </submittedName>
</protein>
<comment type="caution">
    <text evidence="1">The sequence shown here is derived from an EMBL/GenBank/DDBJ whole genome shotgun (WGS) entry which is preliminary data.</text>
</comment>
<dbReference type="PANTHER" id="PTHR20898">
    <property type="entry name" value="DAEDALUS ON 3-RELATED-RELATED"/>
    <property type="match status" value="1"/>
</dbReference>
<dbReference type="AlphaFoldDB" id="A0A9Q0N6F3"/>
<accession>A0A9Q0N6F3</accession>
<evidence type="ECO:0000313" key="1">
    <source>
        <dbReference type="EMBL" id="KAJ6644438.1"/>
    </source>
</evidence>
<keyword evidence="2" id="KW-1185">Reference proteome</keyword>
<dbReference type="EMBL" id="WJQU01000002">
    <property type="protein sequence ID" value="KAJ6644438.1"/>
    <property type="molecule type" value="Genomic_DNA"/>
</dbReference>
<dbReference type="InterPro" id="IPR010512">
    <property type="entry name" value="DUF1091"/>
</dbReference>
<gene>
    <name evidence="1" type="ORF">Bhyg_09407</name>
</gene>
<dbReference type="OrthoDB" id="7787400at2759"/>
<reference evidence="1" key="1">
    <citation type="submission" date="2022-07" db="EMBL/GenBank/DDBJ databases">
        <authorList>
            <person name="Trinca V."/>
            <person name="Uliana J.V.C."/>
            <person name="Torres T.T."/>
            <person name="Ward R.J."/>
            <person name="Monesi N."/>
        </authorList>
    </citation>
    <scope>NUCLEOTIDE SEQUENCE</scope>
    <source>
        <strain evidence="1">HSMRA1968</strain>
        <tissue evidence="1">Whole embryos</tissue>
    </source>
</reference>
<dbReference type="Proteomes" id="UP001151699">
    <property type="component" value="Chromosome B"/>
</dbReference>
<organism evidence="1 2">
    <name type="scientific">Pseudolycoriella hygida</name>
    <dbReference type="NCBI Taxonomy" id="35572"/>
    <lineage>
        <taxon>Eukaryota</taxon>
        <taxon>Metazoa</taxon>
        <taxon>Ecdysozoa</taxon>
        <taxon>Arthropoda</taxon>
        <taxon>Hexapoda</taxon>
        <taxon>Insecta</taxon>
        <taxon>Pterygota</taxon>
        <taxon>Neoptera</taxon>
        <taxon>Endopterygota</taxon>
        <taxon>Diptera</taxon>
        <taxon>Nematocera</taxon>
        <taxon>Sciaroidea</taxon>
        <taxon>Sciaridae</taxon>
        <taxon>Pseudolycoriella</taxon>
    </lineage>
</organism>
<proteinExistence type="predicted"/>
<name>A0A9Q0N6F3_9DIPT</name>
<dbReference type="Pfam" id="PF06477">
    <property type="entry name" value="DUF1091"/>
    <property type="match status" value="1"/>
</dbReference>
<evidence type="ECO:0000313" key="2">
    <source>
        <dbReference type="Proteomes" id="UP001151699"/>
    </source>
</evidence>
<sequence>MDNSIGNPWTIPSKHVYINRILLKTNQEYCPKPISKLEFITRDLKSYTCACNLTKTVDEAFLHVILYYRYRNGYQKFLIDVNVDICSYYNNKLGSALVDLVKGELENYSTNMVHPCPYEGQLSLNKMPLTGALFQYIFLPAGDYKLVINGTHGDKKVFVFRMTSYFSIAAGRTLEDDRMG</sequence>